<feature type="chain" id="PRO_5035156132" description="Single domain-containing protein" evidence="1">
    <location>
        <begin position="22"/>
        <end position="109"/>
    </location>
</feature>
<evidence type="ECO:0000256" key="1">
    <source>
        <dbReference type="SAM" id="SignalP"/>
    </source>
</evidence>
<dbReference type="AlphaFoldDB" id="A0A8J2S0T5"/>
<reference evidence="2" key="1">
    <citation type="submission" date="2021-11" db="EMBL/GenBank/DDBJ databases">
        <authorList>
            <person name="Schell T."/>
        </authorList>
    </citation>
    <scope>NUCLEOTIDE SEQUENCE</scope>
    <source>
        <strain evidence="2">M5</strain>
    </source>
</reference>
<evidence type="ECO:0000313" key="2">
    <source>
        <dbReference type="EMBL" id="CAH0112544.1"/>
    </source>
</evidence>
<accession>A0A8J2S0T5</accession>
<dbReference type="Proteomes" id="UP000789390">
    <property type="component" value="Unassembled WGS sequence"/>
</dbReference>
<keyword evidence="1" id="KW-0732">Signal</keyword>
<organism evidence="2 3">
    <name type="scientific">Daphnia galeata</name>
    <dbReference type="NCBI Taxonomy" id="27404"/>
    <lineage>
        <taxon>Eukaryota</taxon>
        <taxon>Metazoa</taxon>
        <taxon>Ecdysozoa</taxon>
        <taxon>Arthropoda</taxon>
        <taxon>Crustacea</taxon>
        <taxon>Branchiopoda</taxon>
        <taxon>Diplostraca</taxon>
        <taxon>Cladocera</taxon>
        <taxon>Anomopoda</taxon>
        <taxon>Daphniidae</taxon>
        <taxon>Daphnia</taxon>
    </lineage>
</organism>
<evidence type="ECO:0008006" key="4">
    <source>
        <dbReference type="Google" id="ProtNLM"/>
    </source>
</evidence>
<comment type="caution">
    <text evidence="2">The sequence shown here is derived from an EMBL/GenBank/DDBJ whole genome shotgun (WGS) entry which is preliminary data.</text>
</comment>
<sequence>MHFTRITGFLFVAFSLTNVLTAPEDKSKVRVVIDKITEDWGSGRTSDDGCIWKGSSPFCDGGCDVMGHVVRETSAFGDGEQCWTGFKVLCCPASSLTRKNYTTVHLYAY</sequence>
<evidence type="ECO:0000313" key="3">
    <source>
        <dbReference type="Proteomes" id="UP000789390"/>
    </source>
</evidence>
<gene>
    <name evidence="2" type="ORF">DGAL_LOCUS16275</name>
</gene>
<dbReference type="OrthoDB" id="6334628at2759"/>
<protein>
    <recommendedName>
        <fullName evidence="4">Single domain-containing protein</fullName>
    </recommendedName>
</protein>
<dbReference type="PANTHER" id="PTHR35180:SF4">
    <property type="entry name" value="PROTEIN CBG06219"/>
    <property type="match status" value="1"/>
</dbReference>
<proteinExistence type="predicted"/>
<feature type="signal peptide" evidence="1">
    <location>
        <begin position="1"/>
        <end position="21"/>
    </location>
</feature>
<keyword evidence="3" id="KW-1185">Reference proteome</keyword>
<dbReference type="EMBL" id="CAKKLH010000327">
    <property type="protein sequence ID" value="CAH0112544.1"/>
    <property type="molecule type" value="Genomic_DNA"/>
</dbReference>
<name>A0A8J2S0T5_9CRUS</name>
<dbReference type="PANTHER" id="PTHR35180">
    <property type="entry name" value="PROTEIN CBG06219"/>
    <property type="match status" value="1"/>
</dbReference>